<dbReference type="SUPFAM" id="SSF54928">
    <property type="entry name" value="RNA-binding domain, RBD"/>
    <property type="match status" value="1"/>
</dbReference>
<dbReference type="FunCoup" id="A0A286Y370">
    <property type="interactions" value="43"/>
</dbReference>
<dbReference type="eggNOG" id="KOG4012">
    <property type="taxonomic scope" value="Eukaryota"/>
</dbReference>
<dbReference type="Proteomes" id="UP000005447">
    <property type="component" value="Unassembled WGS sequence"/>
</dbReference>
<dbReference type="Bgee" id="ENSCPOG00000037758">
    <property type="expression patterns" value="Expressed in liver and 12 other cell types or tissues"/>
</dbReference>
<evidence type="ECO:0000313" key="3">
    <source>
        <dbReference type="Proteomes" id="UP000005447"/>
    </source>
</evidence>
<dbReference type="PANTHER" id="PTHR15225:SF8">
    <property type="entry name" value="RNA-BINDING PROTEIN 43"/>
    <property type="match status" value="1"/>
</dbReference>
<evidence type="ECO:0000256" key="1">
    <source>
        <dbReference type="SAM" id="SignalP"/>
    </source>
</evidence>
<dbReference type="OrthoDB" id="9948435at2759"/>
<dbReference type="Gene3D" id="3.30.70.330">
    <property type="match status" value="1"/>
</dbReference>
<gene>
    <name evidence="2" type="primary">RBM43</name>
</gene>
<reference evidence="3" key="1">
    <citation type="journal article" date="2011" name="Nature">
        <title>A high-resolution map of human evolutionary constraint using 29 mammals.</title>
        <authorList>
            <person name="Lindblad-Toh K."/>
            <person name="Garber M."/>
            <person name="Zuk O."/>
            <person name="Lin M.F."/>
            <person name="Parker B.J."/>
            <person name="Washietl S."/>
            <person name="Kheradpour P."/>
            <person name="Ernst J."/>
            <person name="Jordan G."/>
            <person name="Mauceli E."/>
            <person name="Ward L.D."/>
            <person name="Lowe C.B."/>
            <person name="Holloway A.K."/>
            <person name="Clamp M."/>
            <person name="Gnerre S."/>
            <person name="Alfoldi J."/>
            <person name="Beal K."/>
            <person name="Chang J."/>
            <person name="Clawson H."/>
            <person name="Cuff J."/>
            <person name="Di Palma F."/>
            <person name="Fitzgerald S."/>
            <person name="Flicek P."/>
            <person name="Guttman M."/>
            <person name="Hubisz M.J."/>
            <person name="Jaffe D.B."/>
            <person name="Jungreis I."/>
            <person name="Kent W.J."/>
            <person name="Kostka D."/>
            <person name="Lara M."/>
            <person name="Martins A.L."/>
            <person name="Massingham T."/>
            <person name="Moltke I."/>
            <person name="Raney B.J."/>
            <person name="Rasmussen M.D."/>
            <person name="Robinson J."/>
            <person name="Stark A."/>
            <person name="Vilella A.J."/>
            <person name="Wen J."/>
            <person name="Xie X."/>
            <person name="Zody M.C."/>
            <person name="Baldwin J."/>
            <person name="Bloom T."/>
            <person name="Chin C.W."/>
            <person name="Heiman D."/>
            <person name="Nicol R."/>
            <person name="Nusbaum C."/>
            <person name="Young S."/>
            <person name="Wilkinson J."/>
            <person name="Worley K.C."/>
            <person name="Kovar C.L."/>
            <person name="Muzny D.M."/>
            <person name="Gibbs R.A."/>
            <person name="Cree A."/>
            <person name="Dihn H.H."/>
            <person name="Fowler G."/>
            <person name="Jhangiani S."/>
            <person name="Joshi V."/>
            <person name="Lee S."/>
            <person name="Lewis L.R."/>
            <person name="Nazareth L.V."/>
            <person name="Okwuonu G."/>
            <person name="Santibanez J."/>
            <person name="Warren W.C."/>
            <person name="Mardis E.R."/>
            <person name="Weinstock G.M."/>
            <person name="Wilson R.K."/>
            <person name="Delehaunty K."/>
            <person name="Dooling D."/>
            <person name="Fronik C."/>
            <person name="Fulton L."/>
            <person name="Fulton B."/>
            <person name="Graves T."/>
            <person name="Minx P."/>
            <person name="Sodergren E."/>
            <person name="Birney E."/>
            <person name="Margulies E.H."/>
            <person name="Herrero J."/>
            <person name="Green E.D."/>
            <person name="Haussler D."/>
            <person name="Siepel A."/>
            <person name="Goldman N."/>
            <person name="Pollard K.S."/>
            <person name="Pedersen J.S."/>
            <person name="Lander E.S."/>
            <person name="Kellis M."/>
        </authorList>
    </citation>
    <scope>NUCLEOTIDE SEQUENCE [LARGE SCALE GENOMIC DNA]</scope>
    <source>
        <strain evidence="3">2N</strain>
    </source>
</reference>
<feature type="signal peptide" evidence="1">
    <location>
        <begin position="1"/>
        <end position="23"/>
    </location>
</feature>
<reference evidence="2" key="3">
    <citation type="submission" date="2025-09" db="UniProtKB">
        <authorList>
            <consortium name="Ensembl"/>
        </authorList>
    </citation>
    <scope>IDENTIFICATION</scope>
    <source>
        <strain evidence="2">2N</strain>
    </source>
</reference>
<dbReference type="GO" id="GO:0003676">
    <property type="term" value="F:nucleic acid binding"/>
    <property type="evidence" value="ECO:0007669"/>
    <property type="project" value="InterPro"/>
</dbReference>
<dbReference type="STRING" id="10141.ENSCPOP00000032281"/>
<keyword evidence="1" id="KW-0732">Signal</keyword>
<proteinExistence type="predicted"/>
<keyword evidence="3" id="KW-1185">Reference proteome</keyword>
<evidence type="ECO:0000313" key="2">
    <source>
        <dbReference type="Ensembl" id="ENSCPOP00000032281.1"/>
    </source>
</evidence>
<dbReference type="PANTHER" id="PTHR15225">
    <property type="entry name" value="INTERFERON-INDUCED PROTEIN 35/NMI N-MYC/STAT INTERACTING PROTEIN"/>
    <property type="match status" value="1"/>
</dbReference>
<dbReference type="InterPro" id="IPR035979">
    <property type="entry name" value="RBD_domain_sf"/>
</dbReference>
<protein>
    <submittedName>
        <fullName evidence="2">RNA binding motif protein 43</fullName>
    </submittedName>
</protein>
<name>A0A286Y370_CAVPO</name>
<accession>A0A286Y370</accession>
<feature type="chain" id="PRO_5011539603" evidence="1">
    <location>
        <begin position="24"/>
        <end position="363"/>
    </location>
</feature>
<dbReference type="InParanoid" id="A0A286Y370"/>
<dbReference type="EMBL" id="AAKN02006118">
    <property type="status" value="NOT_ANNOTATED_CDS"/>
    <property type="molecule type" value="Genomic_DNA"/>
</dbReference>
<dbReference type="GeneTree" id="ENSGT00530000063686"/>
<sequence length="363" mass="41141">MVLNNFLLFLLQASGLNVKECEASERAVIVAGLPVDLFGDQQLATLVKSYFQDKTLGGEVEEVIYPTRTKGVAYVIFKEKKVAKNVVRQKKYPLAKKAGHTQLTVSHLSEKVFNSVKAILDLSVFQSQVVLESLIMDLKKKIPNLSFSPLGPNGTISVEGSFLAIKRLNESLLSKASSLLEKNKNFISEGRKCNVQSSKNSLHRSDNLVETLRTSVPETSRRGEMLVLDTDVFLYLKAKCKIYETTLSKFHILSQERVNGEVTTIWLRNAQVDSQPDTVRDVRKLFEEWSQSLSVELRKETFTFGGKKNSYRTNIEHACELLRSKYQRVLINFYRTHIDIIGSSSDTYQFKNEVMKLISQKVS</sequence>
<reference evidence="2" key="2">
    <citation type="submission" date="2025-08" db="UniProtKB">
        <authorList>
            <consortium name="Ensembl"/>
        </authorList>
    </citation>
    <scope>IDENTIFICATION</scope>
    <source>
        <strain evidence="2">2N</strain>
    </source>
</reference>
<organism evidence="2 3">
    <name type="scientific">Cavia porcellus</name>
    <name type="common">Guinea pig</name>
    <dbReference type="NCBI Taxonomy" id="10141"/>
    <lineage>
        <taxon>Eukaryota</taxon>
        <taxon>Metazoa</taxon>
        <taxon>Chordata</taxon>
        <taxon>Craniata</taxon>
        <taxon>Vertebrata</taxon>
        <taxon>Euteleostomi</taxon>
        <taxon>Mammalia</taxon>
        <taxon>Eutheria</taxon>
        <taxon>Euarchontoglires</taxon>
        <taxon>Glires</taxon>
        <taxon>Rodentia</taxon>
        <taxon>Hystricomorpha</taxon>
        <taxon>Caviidae</taxon>
        <taxon>Cavia</taxon>
    </lineage>
</organism>
<dbReference type="VEuPathDB" id="HostDB:ENSCPOG00000037758"/>
<dbReference type="OMA" id="FYETHID"/>
<dbReference type="KEGG" id="cpoc:100729030"/>
<dbReference type="AlphaFoldDB" id="A0A286Y370"/>
<dbReference type="Ensembl" id="ENSCPOT00000031301.1">
    <property type="protein sequence ID" value="ENSCPOP00000032281.1"/>
    <property type="gene ID" value="ENSCPOG00000037758.1"/>
</dbReference>
<dbReference type="InterPro" id="IPR012677">
    <property type="entry name" value="Nucleotide-bd_a/b_plait_sf"/>
</dbReference>